<protein>
    <submittedName>
        <fullName evidence="2">Uncharacterized protein</fullName>
    </submittedName>
</protein>
<gene>
    <name evidence="2" type="ORF">L195_g063086</name>
</gene>
<sequence>WLPGLESKTQSKETKELAQRTVAALLRTTVRGCIGDDGNVSDGEEKAAEAEGGLK</sequence>
<evidence type="ECO:0000256" key="1">
    <source>
        <dbReference type="SAM" id="MobiDB-lite"/>
    </source>
</evidence>
<feature type="compositionally biased region" description="Basic and acidic residues" evidence="1">
    <location>
        <begin position="43"/>
        <end position="55"/>
    </location>
</feature>
<comment type="caution">
    <text evidence="2">The sequence shown here is derived from an EMBL/GenBank/DDBJ whole genome shotgun (WGS) entry which is preliminary data.</text>
</comment>
<evidence type="ECO:0000313" key="3">
    <source>
        <dbReference type="Proteomes" id="UP000236291"/>
    </source>
</evidence>
<feature type="non-terminal residue" evidence="2">
    <location>
        <position position="1"/>
    </location>
</feature>
<proteinExistence type="predicted"/>
<organism evidence="2 3">
    <name type="scientific">Trifolium pratense</name>
    <name type="common">Red clover</name>
    <dbReference type="NCBI Taxonomy" id="57577"/>
    <lineage>
        <taxon>Eukaryota</taxon>
        <taxon>Viridiplantae</taxon>
        <taxon>Streptophyta</taxon>
        <taxon>Embryophyta</taxon>
        <taxon>Tracheophyta</taxon>
        <taxon>Spermatophyta</taxon>
        <taxon>Magnoliopsida</taxon>
        <taxon>eudicotyledons</taxon>
        <taxon>Gunneridae</taxon>
        <taxon>Pentapetalae</taxon>
        <taxon>rosids</taxon>
        <taxon>fabids</taxon>
        <taxon>Fabales</taxon>
        <taxon>Fabaceae</taxon>
        <taxon>Papilionoideae</taxon>
        <taxon>50 kb inversion clade</taxon>
        <taxon>NPAAA clade</taxon>
        <taxon>Hologalegina</taxon>
        <taxon>IRL clade</taxon>
        <taxon>Trifolieae</taxon>
        <taxon>Trifolium</taxon>
    </lineage>
</organism>
<evidence type="ECO:0000313" key="2">
    <source>
        <dbReference type="EMBL" id="PNX66513.1"/>
    </source>
</evidence>
<accession>A0A2K3KJT5</accession>
<dbReference type="EMBL" id="ASHM01194673">
    <property type="protein sequence ID" value="PNX66513.1"/>
    <property type="molecule type" value="Genomic_DNA"/>
</dbReference>
<name>A0A2K3KJT5_TRIPR</name>
<feature type="region of interest" description="Disordered" evidence="1">
    <location>
        <begin position="34"/>
        <end position="55"/>
    </location>
</feature>
<reference evidence="2 3" key="1">
    <citation type="journal article" date="2014" name="Am. J. Bot.">
        <title>Genome assembly and annotation for red clover (Trifolium pratense; Fabaceae).</title>
        <authorList>
            <person name="Istvanek J."/>
            <person name="Jaros M."/>
            <person name="Krenek A."/>
            <person name="Repkova J."/>
        </authorList>
    </citation>
    <scope>NUCLEOTIDE SEQUENCE [LARGE SCALE GENOMIC DNA]</scope>
    <source>
        <strain evidence="3">cv. Tatra</strain>
        <tissue evidence="2">Young leaves</tissue>
    </source>
</reference>
<dbReference type="AlphaFoldDB" id="A0A2K3KJT5"/>
<dbReference type="Proteomes" id="UP000236291">
    <property type="component" value="Unassembled WGS sequence"/>
</dbReference>
<reference evidence="2 3" key="2">
    <citation type="journal article" date="2017" name="Front. Plant Sci.">
        <title>Gene Classification and Mining of Molecular Markers Useful in Red Clover (Trifolium pratense) Breeding.</title>
        <authorList>
            <person name="Istvanek J."/>
            <person name="Dluhosova J."/>
            <person name="Dluhos P."/>
            <person name="Patkova L."/>
            <person name="Nedelnik J."/>
            <person name="Repkova J."/>
        </authorList>
    </citation>
    <scope>NUCLEOTIDE SEQUENCE [LARGE SCALE GENOMIC DNA]</scope>
    <source>
        <strain evidence="3">cv. Tatra</strain>
        <tissue evidence="2">Young leaves</tissue>
    </source>
</reference>